<name>A0A8J3MUJ9_9CHLR</name>
<dbReference type="AlphaFoldDB" id="A0A8J3MUJ9"/>
<evidence type="ECO:0000313" key="2">
    <source>
        <dbReference type="Proteomes" id="UP000612362"/>
    </source>
</evidence>
<dbReference type="Gene3D" id="3.90.25.10">
    <property type="entry name" value="UDP-galactose 4-epimerase, domain 1"/>
    <property type="match status" value="1"/>
</dbReference>
<protein>
    <submittedName>
        <fullName evidence="1">Uncharacterized protein</fullName>
    </submittedName>
</protein>
<comment type="caution">
    <text evidence="1">The sequence shown here is derived from an EMBL/GenBank/DDBJ whole genome shotgun (WGS) entry which is preliminary data.</text>
</comment>
<organism evidence="1 2">
    <name type="scientific">Ktedonospora formicarum</name>
    <dbReference type="NCBI Taxonomy" id="2778364"/>
    <lineage>
        <taxon>Bacteria</taxon>
        <taxon>Bacillati</taxon>
        <taxon>Chloroflexota</taxon>
        <taxon>Ktedonobacteria</taxon>
        <taxon>Ktedonobacterales</taxon>
        <taxon>Ktedonobacteraceae</taxon>
        <taxon>Ktedonospora</taxon>
    </lineage>
</organism>
<dbReference type="Proteomes" id="UP000612362">
    <property type="component" value="Unassembled WGS sequence"/>
</dbReference>
<dbReference type="EMBL" id="BNJF01000002">
    <property type="protein sequence ID" value="GHO46991.1"/>
    <property type="molecule type" value="Genomic_DNA"/>
</dbReference>
<proteinExistence type="predicted"/>
<evidence type="ECO:0000313" key="1">
    <source>
        <dbReference type="EMBL" id="GHO46991.1"/>
    </source>
</evidence>
<reference evidence="1" key="1">
    <citation type="submission" date="2020-10" db="EMBL/GenBank/DDBJ databases">
        <title>Taxonomic study of unclassified bacteria belonging to the class Ktedonobacteria.</title>
        <authorList>
            <person name="Yabe S."/>
            <person name="Wang C.M."/>
            <person name="Zheng Y."/>
            <person name="Sakai Y."/>
            <person name="Cavaletti L."/>
            <person name="Monciardini P."/>
            <person name="Donadio S."/>
        </authorList>
    </citation>
    <scope>NUCLEOTIDE SEQUENCE</scope>
    <source>
        <strain evidence="1">SOSP1-1</strain>
    </source>
</reference>
<dbReference type="SUPFAM" id="SSF51735">
    <property type="entry name" value="NAD(P)-binding Rossmann-fold domains"/>
    <property type="match status" value="1"/>
</dbReference>
<keyword evidence="2" id="KW-1185">Reference proteome</keyword>
<dbReference type="Gene3D" id="3.40.50.720">
    <property type="entry name" value="NAD(P)-binding Rossmann-like Domain"/>
    <property type="match status" value="1"/>
</dbReference>
<gene>
    <name evidence="1" type="ORF">KSX_51540</name>
</gene>
<dbReference type="InterPro" id="IPR036291">
    <property type="entry name" value="NAD(P)-bd_dom_sf"/>
</dbReference>
<sequence length="64" mass="7137">MPIAAEDQVHMIVTIFEHSSAHAGKAYSLLGPKEYTYPEACAEISNILGHDIIYEKTSLEAFRK</sequence>
<accession>A0A8J3MUJ9</accession>